<feature type="domain" description="EamA" evidence="6">
    <location>
        <begin position="158"/>
        <end position="289"/>
    </location>
</feature>
<accession>A0A916UEH0</accession>
<evidence type="ECO:0000256" key="1">
    <source>
        <dbReference type="ARBA" id="ARBA00004141"/>
    </source>
</evidence>
<dbReference type="PANTHER" id="PTHR32322:SF9">
    <property type="entry name" value="AMINO-ACID METABOLITE EFFLUX PUMP-RELATED"/>
    <property type="match status" value="1"/>
</dbReference>
<feature type="transmembrane region" description="Helical" evidence="5">
    <location>
        <begin position="216"/>
        <end position="239"/>
    </location>
</feature>
<dbReference type="InterPro" id="IPR000620">
    <property type="entry name" value="EamA_dom"/>
</dbReference>
<protein>
    <submittedName>
        <fullName evidence="7">Membrane protein</fullName>
    </submittedName>
</protein>
<evidence type="ECO:0000256" key="5">
    <source>
        <dbReference type="SAM" id="Phobius"/>
    </source>
</evidence>
<dbReference type="Pfam" id="PF00892">
    <property type="entry name" value="EamA"/>
    <property type="match status" value="2"/>
</dbReference>
<feature type="transmembrane region" description="Helical" evidence="5">
    <location>
        <begin position="96"/>
        <end position="117"/>
    </location>
</feature>
<feature type="domain" description="EamA" evidence="6">
    <location>
        <begin position="10"/>
        <end position="142"/>
    </location>
</feature>
<dbReference type="Proteomes" id="UP000637423">
    <property type="component" value="Unassembled WGS sequence"/>
</dbReference>
<feature type="transmembrane region" description="Helical" evidence="5">
    <location>
        <begin position="129"/>
        <end position="148"/>
    </location>
</feature>
<evidence type="ECO:0000313" key="7">
    <source>
        <dbReference type="EMBL" id="GGC68954.1"/>
    </source>
</evidence>
<gene>
    <name evidence="7" type="ORF">GCM10011396_14940</name>
</gene>
<proteinExistence type="predicted"/>
<keyword evidence="4 5" id="KW-0472">Membrane</keyword>
<feature type="transmembrane region" description="Helical" evidence="5">
    <location>
        <begin position="186"/>
        <end position="204"/>
    </location>
</feature>
<feature type="transmembrane region" description="Helical" evidence="5">
    <location>
        <begin position="71"/>
        <end position="90"/>
    </location>
</feature>
<dbReference type="AlphaFoldDB" id="A0A916UEH0"/>
<sequence>MSRRPPLSDYLLLLLLATLWGASYTFIKLGLATIPPVTLIAARTLIAGSLLLAWMRIMGVRMPTDSRVLKLFAFQALMNSVIPFTLIAWAELHVDAALATILNSTSPIFTFLITLCITRHEAVTRRKLIGVLSGIAGIVLVIGVEAMNKLGQNLLPQLAIVLATVCYAVAAIFGKNFQGLHPAVPAAGSLLSGGVILLPLSLLVDHPWSLSPSLSSVAALLGLSVVSTAFAFVLYFRLLASLGSVGTTSQAYLRVPVGVLLGTLFLGERLAPIAYLGLVFVVIGVAAMVMPAKPRTNEASA</sequence>
<feature type="transmembrane region" description="Helical" evidence="5">
    <location>
        <begin position="40"/>
        <end position="59"/>
    </location>
</feature>
<reference evidence="7" key="2">
    <citation type="submission" date="2020-09" db="EMBL/GenBank/DDBJ databases">
        <authorList>
            <person name="Sun Q."/>
            <person name="Zhou Y."/>
        </authorList>
    </citation>
    <scope>NUCLEOTIDE SEQUENCE</scope>
    <source>
        <strain evidence="7">CGMCC 1.10998</strain>
    </source>
</reference>
<dbReference type="EMBL" id="BMED01000001">
    <property type="protein sequence ID" value="GGC68954.1"/>
    <property type="molecule type" value="Genomic_DNA"/>
</dbReference>
<evidence type="ECO:0000256" key="2">
    <source>
        <dbReference type="ARBA" id="ARBA00022692"/>
    </source>
</evidence>
<keyword evidence="3 5" id="KW-1133">Transmembrane helix</keyword>
<dbReference type="InterPro" id="IPR050638">
    <property type="entry name" value="AA-Vitamin_Transporters"/>
</dbReference>
<comment type="subcellular location">
    <subcellularLocation>
        <location evidence="1">Membrane</location>
        <topology evidence="1">Multi-pass membrane protein</topology>
    </subcellularLocation>
</comment>
<evidence type="ECO:0000313" key="8">
    <source>
        <dbReference type="Proteomes" id="UP000637423"/>
    </source>
</evidence>
<reference evidence="7" key="1">
    <citation type="journal article" date="2014" name="Int. J. Syst. Evol. Microbiol.">
        <title>Complete genome sequence of Corynebacterium casei LMG S-19264T (=DSM 44701T), isolated from a smear-ripened cheese.</title>
        <authorList>
            <consortium name="US DOE Joint Genome Institute (JGI-PGF)"/>
            <person name="Walter F."/>
            <person name="Albersmeier A."/>
            <person name="Kalinowski J."/>
            <person name="Ruckert C."/>
        </authorList>
    </citation>
    <scope>NUCLEOTIDE SEQUENCE</scope>
    <source>
        <strain evidence="7">CGMCC 1.10998</strain>
    </source>
</reference>
<feature type="transmembrane region" description="Helical" evidence="5">
    <location>
        <begin position="251"/>
        <end position="267"/>
    </location>
</feature>
<dbReference type="SUPFAM" id="SSF103481">
    <property type="entry name" value="Multidrug resistance efflux transporter EmrE"/>
    <property type="match status" value="2"/>
</dbReference>
<comment type="caution">
    <text evidence="7">The sequence shown here is derived from an EMBL/GenBank/DDBJ whole genome shotgun (WGS) entry which is preliminary data.</text>
</comment>
<name>A0A916UEH0_9BURK</name>
<dbReference type="RefSeq" id="WP_188565284.1">
    <property type="nucleotide sequence ID" value="NZ_BMED01000001.1"/>
</dbReference>
<dbReference type="InterPro" id="IPR037185">
    <property type="entry name" value="EmrE-like"/>
</dbReference>
<keyword evidence="2 5" id="KW-0812">Transmembrane</keyword>
<evidence type="ECO:0000259" key="6">
    <source>
        <dbReference type="Pfam" id="PF00892"/>
    </source>
</evidence>
<feature type="transmembrane region" description="Helical" evidence="5">
    <location>
        <begin position="12"/>
        <end position="34"/>
    </location>
</feature>
<dbReference type="PANTHER" id="PTHR32322">
    <property type="entry name" value="INNER MEMBRANE TRANSPORTER"/>
    <property type="match status" value="1"/>
</dbReference>
<evidence type="ECO:0000256" key="3">
    <source>
        <dbReference type="ARBA" id="ARBA00022989"/>
    </source>
</evidence>
<organism evidence="7 8">
    <name type="scientific">Undibacterium terreum</name>
    <dbReference type="NCBI Taxonomy" id="1224302"/>
    <lineage>
        <taxon>Bacteria</taxon>
        <taxon>Pseudomonadati</taxon>
        <taxon>Pseudomonadota</taxon>
        <taxon>Betaproteobacteria</taxon>
        <taxon>Burkholderiales</taxon>
        <taxon>Oxalobacteraceae</taxon>
        <taxon>Undibacterium</taxon>
    </lineage>
</organism>
<keyword evidence="8" id="KW-1185">Reference proteome</keyword>
<feature type="transmembrane region" description="Helical" evidence="5">
    <location>
        <begin position="273"/>
        <end position="292"/>
    </location>
</feature>
<feature type="transmembrane region" description="Helical" evidence="5">
    <location>
        <begin position="154"/>
        <end position="174"/>
    </location>
</feature>
<evidence type="ECO:0000256" key="4">
    <source>
        <dbReference type="ARBA" id="ARBA00023136"/>
    </source>
</evidence>
<dbReference type="GO" id="GO:0016020">
    <property type="term" value="C:membrane"/>
    <property type="evidence" value="ECO:0007669"/>
    <property type="project" value="UniProtKB-SubCell"/>
</dbReference>